<organism evidence="1 2">
    <name type="scientific">Hibiscus syriacus</name>
    <name type="common">Rose of Sharon</name>
    <dbReference type="NCBI Taxonomy" id="106335"/>
    <lineage>
        <taxon>Eukaryota</taxon>
        <taxon>Viridiplantae</taxon>
        <taxon>Streptophyta</taxon>
        <taxon>Embryophyta</taxon>
        <taxon>Tracheophyta</taxon>
        <taxon>Spermatophyta</taxon>
        <taxon>Magnoliopsida</taxon>
        <taxon>eudicotyledons</taxon>
        <taxon>Gunneridae</taxon>
        <taxon>Pentapetalae</taxon>
        <taxon>rosids</taxon>
        <taxon>malvids</taxon>
        <taxon>Malvales</taxon>
        <taxon>Malvaceae</taxon>
        <taxon>Malvoideae</taxon>
        <taxon>Hibiscus</taxon>
    </lineage>
</organism>
<dbReference type="GO" id="GO:0005484">
    <property type="term" value="F:SNAP receptor activity"/>
    <property type="evidence" value="ECO:0007669"/>
    <property type="project" value="TreeGrafter"/>
</dbReference>
<dbReference type="Gene3D" id="3.30.450.50">
    <property type="entry name" value="Longin domain"/>
    <property type="match status" value="1"/>
</dbReference>
<dbReference type="AlphaFoldDB" id="A0A6A2YTH6"/>
<reference evidence="1" key="1">
    <citation type="submission" date="2019-09" db="EMBL/GenBank/DDBJ databases">
        <title>Draft genome information of white flower Hibiscus syriacus.</title>
        <authorList>
            <person name="Kim Y.-M."/>
        </authorList>
    </citation>
    <scope>NUCLEOTIDE SEQUENCE [LARGE SCALE GENOMIC DNA]</scope>
    <source>
        <strain evidence="1">YM2019G1</strain>
    </source>
</reference>
<dbReference type="GO" id="GO:0005794">
    <property type="term" value="C:Golgi apparatus"/>
    <property type="evidence" value="ECO:0007669"/>
    <property type="project" value="TreeGrafter"/>
</dbReference>
<evidence type="ECO:0000313" key="2">
    <source>
        <dbReference type="Proteomes" id="UP000436088"/>
    </source>
</evidence>
<gene>
    <name evidence="1" type="ORF">F3Y22_tig00111238pilonHSYRG00388</name>
</gene>
<accession>A0A6A2YTH6</accession>
<dbReference type="PANTHER" id="PTHR45806">
    <property type="entry name" value="SYNAPTOBREVIN HOMOLOG YKT6"/>
    <property type="match status" value="1"/>
</dbReference>
<sequence length="188" mass="21119">MKITSLLVLKCIPEGPDAIILANASDVSHFSYFKRPSVREFIVFFARTVAKRTPSIQRKGIRLNISAFGFLYVVDEYQKEIGESWRNVEADALIVLNLGLIWMSLWSNSSESLSAVCSVSQREDLEEFLLARKNCNVIVLARGEKLDNLVEKSSDLSAAFQFITSFLGTWGCISLKPRVHLSIKRSKG</sequence>
<dbReference type="GO" id="GO:0006888">
    <property type="term" value="P:endoplasmic reticulum to Golgi vesicle-mediated transport"/>
    <property type="evidence" value="ECO:0007669"/>
    <property type="project" value="TreeGrafter"/>
</dbReference>
<name>A0A6A2YTH6_HIBSY</name>
<dbReference type="Proteomes" id="UP000436088">
    <property type="component" value="Unassembled WGS sequence"/>
</dbReference>
<dbReference type="InterPro" id="IPR011012">
    <property type="entry name" value="Longin-like_dom_sf"/>
</dbReference>
<dbReference type="Gene3D" id="1.20.5.110">
    <property type="match status" value="1"/>
</dbReference>
<evidence type="ECO:0000313" key="1">
    <source>
        <dbReference type="EMBL" id="KAE8682673.1"/>
    </source>
</evidence>
<dbReference type="EMBL" id="VEPZ02001279">
    <property type="protein sequence ID" value="KAE8682673.1"/>
    <property type="molecule type" value="Genomic_DNA"/>
</dbReference>
<proteinExistence type="predicted"/>
<dbReference type="SUPFAM" id="SSF64356">
    <property type="entry name" value="SNARE-like"/>
    <property type="match status" value="1"/>
</dbReference>
<dbReference type="PANTHER" id="PTHR45806:SF1">
    <property type="entry name" value="SYNAPTOBREVIN HOMOLOG YKT6"/>
    <property type="match status" value="1"/>
</dbReference>
<protein>
    <submittedName>
        <fullName evidence="1">Uncharacterized protein</fullName>
    </submittedName>
</protein>
<keyword evidence="2" id="KW-1185">Reference proteome</keyword>
<comment type="caution">
    <text evidence="1">The sequence shown here is derived from an EMBL/GenBank/DDBJ whole genome shotgun (WGS) entry which is preliminary data.</text>
</comment>